<dbReference type="InParanoid" id="A0A6P7FFA1"/>
<accession>A0A6P7FFA1</accession>
<evidence type="ECO:0000313" key="3">
    <source>
        <dbReference type="EnsemblMetazoa" id="XP_028131943.1"/>
    </source>
</evidence>
<keyword evidence="2" id="KW-0732">Signal</keyword>
<dbReference type="Proteomes" id="UP001652700">
    <property type="component" value="Unplaced"/>
</dbReference>
<keyword evidence="4" id="KW-1185">Reference proteome</keyword>
<sequence length="241" mass="27693">MSIKNNNMWMFGLVLFTVTVVALSTAQSTDPYDKLADHWFNKCNNETKGTVAFDKLYSNSVEFKRYLKYTFKFIPGEKKVFCDKERDILKKRMQELTSNMRPCLPQKEKFFEQFIYDSFKEVLHFLCHNNGEHIDAFFSTRSSECRNKLFNSENPNLGNCFSGIFRPASGLNKTVLCSDYGVVKKCFAEALTQNCPADGGFKKLNEDFFSYASKPCSGCAFYINSLLLTVSILASYIFSRK</sequence>
<feature type="chain" id="PRO_5027695191" evidence="2">
    <location>
        <begin position="23"/>
        <end position="241"/>
    </location>
</feature>
<keyword evidence="1" id="KW-0472">Membrane</keyword>
<evidence type="ECO:0000256" key="2">
    <source>
        <dbReference type="SAM" id="SignalP"/>
    </source>
</evidence>
<feature type="signal peptide" evidence="2">
    <location>
        <begin position="1"/>
        <end position="22"/>
    </location>
</feature>
<dbReference type="InterPro" id="IPR009832">
    <property type="entry name" value="DUF1397"/>
</dbReference>
<reference evidence="5" key="1">
    <citation type="submission" date="2025-04" db="UniProtKB">
        <authorList>
            <consortium name="RefSeq"/>
        </authorList>
    </citation>
    <scope>IDENTIFICATION</scope>
    <source>
        <tissue evidence="5">Whole insect</tissue>
    </source>
</reference>
<keyword evidence="1" id="KW-1133">Transmembrane helix</keyword>
<organism evidence="5">
    <name type="scientific">Diabrotica virgifera virgifera</name>
    <name type="common">western corn rootworm</name>
    <dbReference type="NCBI Taxonomy" id="50390"/>
    <lineage>
        <taxon>Eukaryota</taxon>
        <taxon>Metazoa</taxon>
        <taxon>Ecdysozoa</taxon>
        <taxon>Arthropoda</taxon>
        <taxon>Hexapoda</taxon>
        <taxon>Insecta</taxon>
        <taxon>Pterygota</taxon>
        <taxon>Neoptera</taxon>
        <taxon>Endopterygota</taxon>
        <taxon>Coleoptera</taxon>
        <taxon>Polyphaga</taxon>
        <taxon>Cucujiformia</taxon>
        <taxon>Chrysomeloidea</taxon>
        <taxon>Chrysomelidae</taxon>
        <taxon>Galerucinae</taxon>
        <taxon>Diabroticina</taxon>
        <taxon>Diabroticites</taxon>
        <taxon>Diabrotica</taxon>
    </lineage>
</organism>
<proteinExistence type="predicted"/>
<keyword evidence="1" id="KW-0812">Transmembrane</keyword>
<gene>
    <name evidence="5" type="primary">LOC114327500</name>
</gene>
<evidence type="ECO:0000313" key="5">
    <source>
        <dbReference type="RefSeq" id="XP_028131943.1"/>
    </source>
</evidence>
<feature type="transmembrane region" description="Helical" evidence="1">
    <location>
        <begin position="220"/>
        <end position="238"/>
    </location>
</feature>
<dbReference type="AlphaFoldDB" id="A0A6P7FFA1"/>
<dbReference type="EnsemblMetazoa" id="XM_028276142.2">
    <property type="protein sequence ID" value="XP_028131943.1"/>
    <property type="gene ID" value="LOC114327500"/>
</dbReference>
<protein>
    <submittedName>
        <fullName evidence="5">Uncharacterized protein LOC114327500</fullName>
    </submittedName>
</protein>
<evidence type="ECO:0000256" key="1">
    <source>
        <dbReference type="SAM" id="Phobius"/>
    </source>
</evidence>
<dbReference type="OrthoDB" id="6757185at2759"/>
<dbReference type="RefSeq" id="XP_028131943.1">
    <property type="nucleotide sequence ID" value="XM_028276142.1"/>
</dbReference>
<dbReference type="GeneID" id="114327500"/>
<dbReference type="Pfam" id="PF07165">
    <property type="entry name" value="DUF1397"/>
    <property type="match status" value="1"/>
</dbReference>
<name>A0A6P7FFA1_DIAVI</name>
<reference evidence="3" key="2">
    <citation type="submission" date="2025-05" db="UniProtKB">
        <authorList>
            <consortium name="EnsemblMetazoa"/>
        </authorList>
    </citation>
    <scope>IDENTIFICATION</scope>
</reference>
<dbReference type="KEGG" id="dvv:114327500"/>
<evidence type="ECO:0000313" key="4">
    <source>
        <dbReference type="Proteomes" id="UP001652700"/>
    </source>
</evidence>